<feature type="domain" description="SbsA Ig-like" evidence="4">
    <location>
        <begin position="452"/>
        <end position="557"/>
    </location>
</feature>
<reference evidence="6" key="1">
    <citation type="submission" date="2020-10" db="EMBL/GenBank/DDBJ databases">
        <authorList>
            <person name="Gilroy R."/>
        </authorList>
    </citation>
    <scope>NUCLEOTIDE SEQUENCE</scope>
    <source>
        <strain evidence="6">6919</strain>
    </source>
</reference>
<dbReference type="GO" id="GO:0008745">
    <property type="term" value="F:N-acetylmuramoyl-L-alanine amidase activity"/>
    <property type="evidence" value="ECO:0007669"/>
    <property type="project" value="InterPro"/>
</dbReference>
<name>A0A9D9NKJ0_9BACT</name>
<feature type="domain" description="MurNAc-LAA" evidence="3">
    <location>
        <begin position="27"/>
        <end position="204"/>
    </location>
</feature>
<reference evidence="6" key="2">
    <citation type="journal article" date="2021" name="PeerJ">
        <title>Extensive microbial diversity within the chicken gut microbiome revealed by metagenomics and culture.</title>
        <authorList>
            <person name="Gilroy R."/>
            <person name="Ravi A."/>
            <person name="Getino M."/>
            <person name="Pursley I."/>
            <person name="Horton D.L."/>
            <person name="Alikhan N.F."/>
            <person name="Baker D."/>
            <person name="Gharbi K."/>
            <person name="Hall N."/>
            <person name="Watson M."/>
            <person name="Adriaenssens E.M."/>
            <person name="Foster-Nyarko E."/>
            <person name="Jarju S."/>
            <person name="Secka A."/>
            <person name="Antonio M."/>
            <person name="Oren A."/>
            <person name="Chaudhuri R.R."/>
            <person name="La Ragione R."/>
            <person name="Hildebrand F."/>
            <person name="Pallen M.J."/>
        </authorList>
    </citation>
    <scope>NUCLEOTIDE SEQUENCE</scope>
    <source>
        <strain evidence="6">6919</strain>
    </source>
</reference>
<dbReference type="CDD" id="cd02696">
    <property type="entry name" value="MurNAc-LAA"/>
    <property type="match status" value="1"/>
</dbReference>
<sequence>MKKLSFLLLTVAASLCVNATDLKDLKIYINPGHGGHDSDDRNVAVPPFAGGDPEGYWESNSNLSKGLSMRDLLEDFGVNVMMSRVTNTTEDDRGLEEIGREATEFGADFFFSIHSNATGTSSRVNKPLMLYREYTNAPKYPEAKEMAETLNYQLLENKVTSWSDESIWLAGDWSFYPQWGTSGLGVLRCLNVPGLLSEGSYHDYIPETYRLLNDDFCWLEAYHFTKAIMEHFQTSEKYSTGVVAGTVMDDHQERTDAIYNGIFYGHDRALAVCGATVSLKNADGATVDTYTTDNLFNGVYMFRAVQPGTYTLSISHPDYEPFEQQVTVEANAVTYLNPVMARVRNTPPEVVNYSPVWSDGDEAVLCNTPIEIEFNWDMDVESVEQNFYITPAVEGEITWEDSYYKMIFKPERAFETNTVYTVKIAKGVKHPAGLEMTDDFIFSFRTGDYNTFDVLASNPEEGGYVHYKTPTVEFRFAQKPNTTTIKDDIVVKDENGEICTYVPRTYKVSSSADDFGFFQIKLSKDLEVGKTYTVNLNENVRDENDMPLAAPYSYKFTAVDVAAEGASLTMTESFDGNDILVNDADNTVGAASSAAKRNTGTKIEGTAAYGLDYEFNEFEGGKVAYAFATPNSQAYNNTNALGLKVYGDLSCNTLYARMSNGTDDVLVPVCVMTFLGWKDTSVSLADFLGSGDYNVTGFEIAQTGGQISREGTVYVDKMSIGAAEDAGISNVETENVRIYPNPASELLIANGDKFILKVELVSLGGQIVASAEGNVLNVSEIPSGMYVAKIYTQNGYGVKQVIVKH</sequence>
<dbReference type="Gene3D" id="2.60.40.1120">
    <property type="entry name" value="Carboxypeptidase-like, regulatory domain"/>
    <property type="match status" value="1"/>
</dbReference>
<dbReference type="Pfam" id="PF13205">
    <property type="entry name" value="Big_5"/>
    <property type="match status" value="2"/>
</dbReference>
<keyword evidence="1 2" id="KW-0732">Signal</keyword>
<feature type="chain" id="PRO_5038899308" evidence="2">
    <location>
        <begin position="20"/>
        <end position="805"/>
    </location>
</feature>
<dbReference type="InterPro" id="IPR002508">
    <property type="entry name" value="MurNAc-LAA_cat"/>
</dbReference>
<organism evidence="6 7">
    <name type="scientific">Candidatus Limisoma faecipullorum</name>
    <dbReference type="NCBI Taxonomy" id="2840854"/>
    <lineage>
        <taxon>Bacteria</taxon>
        <taxon>Pseudomonadati</taxon>
        <taxon>Bacteroidota</taxon>
        <taxon>Bacteroidia</taxon>
        <taxon>Bacteroidales</taxon>
        <taxon>Candidatus Limisoma</taxon>
    </lineage>
</organism>
<gene>
    <name evidence="6" type="ORF">IAB88_07800</name>
</gene>
<evidence type="ECO:0000256" key="1">
    <source>
        <dbReference type="ARBA" id="ARBA00022729"/>
    </source>
</evidence>
<proteinExistence type="predicted"/>
<dbReference type="Pfam" id="PF13620">
    <property type="entry name" value="CarboxypepD_reg"/>
    <property type="match status" value="1"/>
</dbReference>
<dbReference type="EMBL" id="JADIMC010000088">
    <property type="protein sequence ID" value="MBO8476881.1"/>
    <property type="molecule type" value="Genomic_DNA"/>
</dbReference>
<dbReference type="InterPro" id="IPR032812">
    <property type="entry name" value="SbsA_Ig"/>
</dbReference>
<dbReference type="InterPro" id="IPR026444">
    <property type="entry name" value="Secre_tail"/>
</dbReference>
<evidence type="ECO:0000259" key="5">
    <source>
        <dbReference type="Pfam" id="PF18962"/>
    </source>
</evidence>
<evidence type="ECO:0000313" key="7">
    <source>
        <dbReference type="Proteomes" id="UP000823598"/>
    </source>
</evidence>
<dbReference type="GO" id="GO:0030246">
    <property type="term" value="F:carbohydrate binding"/>
    <property type="evidence" value="ECO:0007669"/>
    <property type="project" value="InterPro"/>
</dbReference>
<dbReference type="SUPFAM" id="SSF53187">
    <property type="entry name" value="Zn-dependent exopeptidases"/>
    <property type="match status" value="1"/>
</dbReference>
<dbReference type="Proteomes" id="UP000823598">
    <property type="component" value="Unassembled WGS sequence"/>
</dbReference>
<dbReference type="GO" id="GO:0009253">
    <property type="term" value="P:peptidoglycan catabolic process"/>
    <property type="evidence" value="ECO:0007669"/>
    <property type="project" value="InterPro"/>
</dbReference>
<accession>A0A9D9NKJ0</accession>
<dbReference type="NCBIfam" id="TIGR04183">
    <property type="entry name" value="Por_Secre_tail"/>
    <property type="match status" value="1"/>
</dbReference>
<protein>
    <submittedName>
        <fullName evidence="6">Ig-like domain-containing protein</fullName>
    </submittedName>
</protein>
<dbReference type="AlphaFoldDB" id="A0A9D9NKJ0"/>
<evidence type="ECO:0000259" key="3">
    <source>
        <dbReference type="Pfam" id="PF01520"/>
    </source>
</evidence>
<feature type="domain" description="Secretion system C-terminal sorting" evidence="5">
    <location>
        <begin position="738"/>
        <end position="803"/>
    </location>
</feature>
<dbReference type="Pfam" id="PF01520">
    <property type="entry name" value="Amidase_3"/>
    <property type="match status" value="1"/>
</dbReference>
<evidence type="ECO:0000259" key="4">
    <source>
        <dbReference type="Pfam" id="PF13205"/>
    </source>
</evidence>
<dbReference type="Pfam" id="PF18962">
    <property type="entry name" value="Por_Secre_tail"/>
    <property type="match status" value="1"/>
</dbReference>
<feature type="domain" description="SbsA Ig-like" evidence="4">
    <location>
        <begin position="345"/>
        <end position="446"/>
    </location>
</feature>
<dbReference type="SUPFAM" id="SSF49452">
    <property type="entry name" value="Starch-binding domain-like"/>
    <property type="match status" value="1"/>
</dbReference>
<dbReference type="Gene3D" id="2.60.40.3710">
    <property type="match status" value="1"/>
</dbReference>
<evidence type="ECO:0000256" key="2">
    <source>
        <dbReference type="SAM" id="SignalP"/>
    </source>
</evidence>
<evidence type="ECO:0000313" key="6">
    <source>
        <dbReference type="EMBL" id="MBO8476881.1"/>
    </source>
</evidence>
<dbReference type="InterPro" id="IPR013784">
    <property type="entry name" value="Carb-bd-like_fold"/>
</dbReference>
<comment type="caution">
    <text evidence="6">The sequence shown here is derived from an EMBL/GenBank/DDBJ whole genome shotgun (WGS) entry which is preliminary data.</text>
</comment>
<dbReference type="Gene3D" id="3.40.630.40">
    <property type="entry name" value="Zn-dependent exopeptidases"/>
    <property type="match status" value="1"/>
</dbReference>
<feature type="signal peptide" evidence="2">
    <location>
        <begin position="1"/>
        <end position="19"/>
    </location>
</feature>